<protein>
    <submittedName>
        <fullName evidence="1">Unannotated protein</fullName>
    </submittedName>
</protein>
<dbReference type="AlphaFoldDB" id="A0A6J6Y5B1"/>
<name>A0A6J6Y5B1_9ZZZZ</name>
<evidence type="ECO:0000313" key="1">
    <source>
        <dbReference type="EMBL" id="CAB4800907.1"/>
    </source>
</evidence>
<reference evidence="1" key="1">
    <citation type="submission" date="2020-05" db="EMBL/GenBank/DDBJ databases">
        <authorList>
            <person name="Chiriac C."/>
            <person name="Salcher M."/>
            <person name="Ghai R."/>
            <person name="Kavagutti S V."/>
        </authorList>
    </citation>
    <scope>NUCLEOTIDE SEQUENCE</scope>
</reference>
<organism evidence="1">
    <name type="scientific">freshwater metagenome</name>
    <dbReference type="NCBI Taxonomy" id="449393"/>
    <lineage>
        <taxon>unclassified sequences</taxon>
        <taxon>metagenomes</taxon>
        <taxon>ecological metagenomes</taxon>
    </lineage>
</organism>
<accession>A0A6J6Y5B1</accession>
<gene>
    <name evidence="1" type="ORF">UFOPK3024_00601</name>
</gene>
<sequence length="242" mass="26494">MILSLDLSEKILDHLVQATGATEVLAADGGPLMVAPGTDTPASGTMRLFRGGSIQKIVWTKLQVPSRGVTTCMIFAFADPASGLPHFTLDCADHGDESYAFHLDLMPRVELATHVPYMDEVFLPLSPFYETGRATEGMWATGTTPRQFAMMSPWMLVNFTNEEAFRKIGDVVMDYANHWISVINAGLSPEVQATLADTDLTERDAGVRYNLFSPSIDPVWGRVDAMIGPEGSELIRSNLQLL</sequence>
<proteinExistence type="predicted"/>
<dbReference type="EMBL" id="CAFAAK010000109">
    <property type="protein sequence ID" value="CAB4800907.1"/>
    <property type="molecule type" value="Genomic_DNA"/>
</dbReference>
<dbReference type="Gene3D" id="3.40.1500.20">
    <property type="match status" value="1"/>
</dbReference>